<evidence type="ECO:0000313" key="2">
    <source>
        <dbReference type="Proteomes" id="UP000028492"/>
    </source>
</evidence>
<evidence type="ECO:0000313" key="1">
    <source>
        <dbReference type="EMBL" id="AIG77036.1"/>
    </source>
</evidence>
<proteinExistence type="predicted"/>
<dbReference type="AlphaFoldDB" id="A0A075UXB1"/>
<accession>A0A075UXB1</accession>
<gene>
    <name evidence="1" type="ORF">AJAP_20885</name>
</gene>
<evidence type="ECO:0008006" key="3">
    <source>
        <dbReference type="Google" id="ProtNLM"/>
    </source>
</evidence>
<organism evidence="1 2">
    <name type="scientific">Amycolatopsis japonica</name>
    <dbReference type="NCBI Taxonomy" id="208439"/>
    <lineage>
        <taxon>Bacteria</taxon>
        <taxon>Bacillati</taxon>
        <taxon>Actinomycetota</taxon>
        <taxon>Actinomycetes</taxon>
        <taxon>Pseudonocardiales</taxon>
        <taxon>Pseudonocardiaceae</taxon>
        <taxon>Amycolatopsis</taxon>
        <taxon>Amycolatopsis japonica group</taxon>
    </lineage>
</organism>
<dbReference type="HOGENOM" id="CLU_111671_1_1_11"/>
<sequence>MSTTIDAEFEIDSWDEKPYAEPPEGPKLTRIVIRKTYRGALAGTGVAEVLTAQGEGGAGYVASERIEGTLDGRPGSFVIQHGGLADGDEQSTFGAVVPKSGTGELAGLSGRAVEARHGVLTLEVWFGAGVGAEDG</sequence>
<name>A0A075UXB1_9PSEU</name>
<dbReference type="STRING" id="208439.AJAP_20885"/>
<dbReference type="Gene3D" id="2.40.350.10">
    <property type="entry name" value="SO1590-like"/>
    <property type="match status" value="1"/>
</dbReference>
<keyword evidence="2" id="KW-1185">Reference proteome</keyword>
<reference evidence="1 2" key="1">
    <citation type="journal article" date="2014" name="J. Biotechnol.">
        <title>Complete genome sequence of the actinobacterium Amycolatopsis japonica MG417-CF17(T) (=DSM 44213T) producing (S,S)-N,N'-ethylenediaminedisuccinic acid.</title>
        <authorList>
            <person name="Stegmann E."/>
            <person name="Albersmeier A."/>
            <person name="Spohn M."/>
            <person name="Gert H."/>
            <person name="Weber T."/>
            <person name="Wohlleben W."/>
            <person name="Kalinowski J."/>
            <person name="Ruckert C."/>
        </authorList>
    </citation>
    <scope>NUCLEOTIDE SEQUENCE [LARGE SCALE GENOMIC DNA]</scope>
    <source>
        <strain evidence="2">MG417-CF17 (DSM 44213)</strain>
    </source>
</reference>
<dbReference type="InterPro" id="IPR021607">
    <property type="entry name" value="DUF3224"/>
</dbReference>
<dbReference type="Proteomes" id="UP000028492">
    <property type="component" value="Chromosome"/>
</dbReference>
<dbReference type="Pfam" id="PF11528">
    <property type="entry name" value="DUF3224"/>
    <property type="match status" value="1"/>
</dbReference>
<dbReference type="SUPFAM" id="SSF159238">
    <property type="entry name" value="SO1590-like"/>
    <property type="match status" value="1"/>
</dbReference>
<dbReference type="RefSeq" id="WP_038514218.1">
    <property type="nucleotide sequence ID" value="NZ_CP008953.1"/>
</dbReference>
<dbReference type="InterPro" id="IPR023159">
    <property type="entry name" value="SO1590-like_sf"/>
</dbReference>
<dbReference type="KEGG" id="aja:AJAP_20885"/>
<protein>
    <recommendedName>
        <fullName evidence="3">DUF3224 domain-containing protein</fullName>
    </recommendedName>
</protein>
<dbReference type="EMBL" id="CP008953">
    <property type="protein sequence ID" value="AIG77036.1"/>
    <property type="molecule type" value="Genomic_DNA"/>
</dbReference>
<dbReference type="eggNOG" id="ENOG5033JNP">
    <property type="taxonomic scope" value="Bacteria"/>
</dbReference>